<sequence length="79" mass="9256">MTSSSLSGGWEFVDRVAKLDHIRIKLTCCPHDRRLTYLQHRIPIVALHLRSYNRELLDLFIHFVFHAACTLYFTPGIFP</sequence>
<dbReference type="Proteomes" id="UP000886523">
    <property type="component" value="Unassembled WGS sequence"/>
</dbReference>
<organism evidence="2 3">
    <name type="scientific">Hydnum rufescens UP504</name>
    <dbReference type="NCBI Taxonomy" id="1448309"/>
    <lineage>
        <taxon>Eukaryota</taxon>
        <taxon>Fungi</taxon>
        <taxon>Dikarya</taxon>
        <taxon>Basidiomycota</taxon>
        <taxon>Agaricomycotina</taxon>
        <taxon>Agaricomycetes</taxon>
        <taxon>Cantharellales</taxon>
        <taxon>Hydnaceae</taxon>
        <taxon>Hydnum</taxon>
    </lineage>
</organism>
<gene>
    <name evidence="2" type="ORF">BS47DRAFT_1293596</name>
</gene>
<reference evidence="2" key="1">
    <citation type="journal article" date="2020" name="Nat. Commun.">
        <title>Large-scale genome sequencing of mycorrhizal fungi provides insights into the early evolution of symbiotic traits.</title>
        <authorList>
            <person name="Miyauchi S."/>
            <person name="Kiss E."/>
            <person name="Kuo A."/>
            <person name="Drula E."/>
            <person name="Kohler A."/>
            <person name="Sanchez-Garcia M."/>
            <person name="Morin E."/>
            <person name="Andreopoulos B."/>
            <person name="Barry K.W."/>
            <person name="Bonito G."/>
            <person name="Buee M."/>
            <person name="Carver A."/>
            <person name="Chen C."/>
            <person name="Cichocki N."/>
            <person name="Clum A."/>
            <person name="Culley D."/>
            <person name="Crous P.W."/>
            <person name="Fauchery L."/>
            <person name="Girlanda M."/>
            <person name="Hayes R.D."/>
            <person name="Keri Z."/>
            <person name="LaButti K."/>
            <person name="Lipzen A."/>
            <person name="Lombard V."/>
            <person name="Magnuson J."/>
            <person name="Maillard F."/>
            <person name="Murat C."/>
            <person name="Nolan M."/>
            <person name="Ohm R.A."/>
            <person name="Pangilinan J."/>
            <person name="Pereira M.F."/>
            <person name="Perotto S."/>
            <person name="Peter M."/>
            <person name="Pfister S."/>
            <person name="Riley R."/>
            <person name="Sitrit Y."/>
            <person name="Stielow J.B."/>
            <person name="Szollosi G."/>
            <person name="Zifcakova L."/>
            <person name="Stursova M."/>
            <person name="Spatafora J.W."/>
            <person name="Tedersoo L."/>
            <person name="Vaario L.M."/>
            <person name="Yamada A."/>
            <person name="Yan M."/>
            <person name="Wang P."/>
            <person name="Xu J."/>
            <person name="Bruns T."/>
            <person name="Baldrian P."/>
            <person name="Vilgalys R."/>
            <person name="Dunand C."/>
            <person name="Henrissat B."/>
            <person name="Grigoriev I.V."/>
            <person name="Hibbett D."/>
            <person name="Nagy L.G."/>
            <person name="Martin F.M."/>
        </authorList>
    </citation>
    <scope>NUCLEOTIDE SEQUENCE</scope>
    <source>
        <strain evidence="2">UP504</strain>
    </source>
</reference>
<dbReference type="EMBL" id="MU128948">
    <property type="protein sequence ID" value="KAF9515655.1"/>
    <property type="molecule type" value="Genomic_DNA"/>
</dbReference>
<protein>
    <submittedName>
        <fullName evidence="2">Uncharacterized protein</fullName>
    </submittedName>
</protein>
<evidence type="ECO:0000313" key="2">
    <source>
        <dbReference type="EMBL" id="KAF9515655.1"/>
    </source>
</evidence>
<keyword evidence="1" id="KW-0472">Membrane</keyword>
<evidence type="ECO:0000313" key="3">
    <source>
        <dbReference type="Proteomes" id="UP000886523"/>
    </source>
</evidence>
<dbReference type="AlphaFoldDB" id="A0A9P6B2A1"/>
<feature type="transmembrane region" description="Helical" evidence="1">
    <location>
        <begin position="59"/>
        <end position="78"/>
    </location>
</feature>
<keyword evidence="3" id="KW-1185">Reference proteome</keyword>
<proteinExistence type="predicted"/>
<accession>A0A9P6B2A1</accession>
<evidence type="ECO:0000256" key="1">
    <source>
        <dbReference type="SAM" id="Phobius"/>
    </source>
</evidence>
<keyword evidence="1" id="KW-0812">Transmembrane</keyword>
<comment type="caution">
    <text evidence="2">The sequence shown here is derived from an EMBL/GenBank/DDBJ whole genome shotgun (WGS) entry which is preliminary data.</text>
</comment>
<keyword evidence="1" id="KW-1133">Transmembrane helix</keyword>
<dbReference type="OrthoDB" id="366214at2759"/>
<name>A0A9P6B2A1_9AGAM</name>